<dbReference type="AlphaFoldDB" id="A0A6I9R141"/>
<evidence type="ECO:0000256" key="1">
    <source>
        <dbReference type="SAM" id="MobiDB-lite"/>
    </source>
</evidence>
<gene>
    <name evidence="3" type="primary">LOC105042337</name>
</gene>
<protein>
    <submittedName>
        <fullName evidence="3">Protein SICKLE isoform X1</fullName>
    </submittedName>
</protein>
<evidence type="ECO:0000313" key="3">
    <source>
        <dbReference type="RefSeq" id="XP_010917808.1"/>
    </source>
</evidence>
<feature type="compositionally biased region" description="Polar residues" evidence="1">
    <location>
        <begin position="150"/>
        <end position="163"/>
    </location>
</feature>
<dbReference type="Proteomes" id="UP000504607">
    <property type="component" value="Chromosome 3"/>
</dbReference>
<dbReference type="GO" id="GO:0000398">
    <property type="term" value="P:mRNA splicing, via spliceosome"/>
    <property type="evidence" value="ECO:0007669"/>
    <property type="project" value="InterPro"/>
</dbReference>
<dbReference type="Pfam" id="PF15502">
    <property type="entry name" value="MPLKIP"/>
    <property type="match status" value="1"/>
</dbReference>
<accession>A0A6I9R141</accession>
<dbReference type="PANTHER" id="PTHR36054:SF2">
    <property type="entry name" value="PROTEIN SICKLE"/>
    <property type="match status" value="1"/>
</dbReference>
<dbReference type="GeneID" id="105042337"/>
<reference evidence="3" key="1">
    <citation type="submission" date="2025-08" db="UniProtKB">
        <authorList>
            <consortium name="RefSeq"/>
        </authorList>
    </citation>
    <scope>IDENTIFICATION</scope>
</reference>
<organism evidence="2 3">
    <name type="scientific">Elaeis guineensis var. tenera</name>
    <name type="common">Oil palm</name>
    <dbReference type="NCBI Taxonomy" id="51953"/>
    <lineage>
        <taxon>Eukaryota</taxon>
        <taxon>Viridiplantae</taxon>
        <taxon>Streptophyta</taxon>
        <taxon>Embryophyta</taxon>
        <taxon>Tracheophyta</taxon>
        <taxon>Spermatophyta</taxon>
        <taxon>Magnoliopsida</taxon>
        <taxon>Liliopsida</taxon>
        <taxon>Arecaceae</taxon>
        <taxon>Arecoideae</taxon>
        <taxon>Cocoseae</taxon>
        <taxon>Elaeidinae</taxon>
        <taxon>Elaeis</taxon>
    </lineage>
</organism>
<dbReference type="GO" id="GO:0035196">
    <property type="term" value="P:miRNA processing"/>
    <property type="evidence" value="ECO:0007669"/>
    <property type="project" value="InterPro"/>
</dbReference>
<keyword evidence="2" id="KW-1185">Reference proteome</keyword>
<feature type="compositionally biased region" description="Low complexity" evidence="1">
    <location>
        <begin position="211"/>
        <end position="234"/>
    </location>
</feature>
<feature type="region of interest" description="Disordered" evidence="1">
    <location>
        <begin position="150"/>
        <end position="294"/>
    </location>
</feature>
<sequence length="363" mass="39033">MEDSGKRRGRLEAMRLEAEAASSFQSLGSSSSLPSLLPSPQLSNPLLYLPPVAESSPPAPRFDYYTDPMSAFSGAANRRGGAGAYCSPTRPLSRPNVRPWNCHMSPAHPLHTTQSPGSTSYEMQSQFSQSTLWRSPIQCSAPYAGCQGTPVSGSSQFSQNTSWRRPPQYSAPYTGCQGTPIGGSSQFSPNTSWRSPIQYSAPYTGCQGTPVSGSSVLSRSGSSSCYSRPSTPISGGYSPHHGQGGSHLSNPGKRGSPHPNSGRGKGGRFSGNCSPRRTGVQGRGFHHNGSGQQDTEHYYHKSMVEDPWSDLKPIVGDITKPRYWPLKSKKAKVSESGNEYYFSKAGCLAQFLVESFEEAVTET</sequence>
<dbReference type="PANTHER" id="PTHR36054">
    <property type="entry name" value="PROTEIN SICKLE"/>
    <property type="match status" value="1"/>
</dbReference>
<feature type="compositionally biased region" description="Polar residues" evidence="1">
    <location>
        <begin position="182"/>
        <end position="198"/>
    </location>
</feature>
<dbReference type="RefSeq" id="XP_010917808.1">
    <property type="nucleotide sequence ID" value="XM_010919506.3"/>
</dbReference>
<dbReference type="InterPro" id="IPR039292">
    <property type="entry name" value="SICKLE"/>
</dbReference>
<dbReference type="InParanoid" id="A0A6I9R141"/>
<dbReference type="KEGG" id="egu:105042337"/>
<dbReference type="InterPro" id="IPR028265">
    <property type="entry name" value="TTDN1/SICKLE"/>
</dbReference>
<evidence type="ECO:0000313" key="2">
    <source>
        <dbReference type="Proteomes" id="UP000504607"/>
    </source>
</evidence>
<proteinExistence type="predicted"/>
<dbReference type="OrthoDB" id="1935385at2759"/>
<name>A0A6I9R141_ELAGV</name>